<dbReference type="AlphaFoldDB" id="A0A1D1VXP8"/>
<sequence>MKILRSSTWTTRRLVNLSRLAQGIEERFSHVMTHIVQMVSETTVRLYIRDVCSSRFSRINGIADADRVLTVFILVLAMGRTMMLGRRMLVFMMMTLLVVVIVVR</sequence>
<dbReference type="EMBL" id="BDGG01000012">
    <property type="protein sequence ID" value="GAV05851.1"/>
    <property type="molecule type" value="Genomic_DNA"/>
</dbReference>
<name>A0A1D1VXP8_RAMVA</name>
<reference evidence="2 3" key="1">
    <citation type="journal article" date="2016" name="Nat. Commun.">
        <title>Extremotolerant tardigrade genome and improved radiotolerance of human cultured cells by tardigrade-unique protein.</title>
        <authorList>
            <person name="Hashimoto T."/>
            <person name="Horikawa D.D."/>
            <person name="Saito Y."/>
            <person name="Kuwahara H."/>
            <person name="Kozuka-Hata H."/>
            <person name="Shin-I T."/>
            <person name="Minakuchi Y."/>
            <person name="Ohishi K."/>
            <person name="Motoyama A."/>
            <person name="Aizu T."/>
            <person name="Enomoto A."/>
            <person name="Kondo K."/>
            <person name="Tanaka S."/>
            <person name="Hara Y."/>
            <person name="Koshikawa S."/>
            <person name="Sagara H."/>
            <person name="Miura T."/>
            <person name="Yokobori S."/>
            <person name="Miyagawa K."/>
            <person name="Suzuki Y."/>
            <person name="Kubo T."/>
            <person name="Oyama M."/>
            <person name="Kohara Y."/>
            <person name="Fujiyama A."/>
            <person name="Arakawa K."/>
            <person name="Katayama T."/>
            <person name="Toyoda A."/>
            <person name="Kunieda T."/>
        </authorList>
    </citation>
    <scope>NUCLEOTIDE SEQUENCE [LARGE SCALE GENOMIC DNA]</scope>
    <source>
        <strain evidence="2 3">YOKOZUNA-1</strain>
    </source>
</reference>
<protein>
    <submittedName>
        <fullName evidence="2">Uncharacterized protein</fullName>
    </submittedName>
</protein>
<evidence type="ECO:0000256" key="1">
    <source>
        <dbReference type="SAM" id="Phobius"/>
    </source>
</evidence>
<dbReference type="Proteomes" id="UP000186922">
    <property type="component" value="Unassembled WGS sequence"/>
</dbReference>
<gene>
    <name evidence="2" type="primary">RvY_15917</name>
    <name evidence="2" type="synonym">RvY_15917.4</name>
    <name evidence="2" type="ORF">RvY_15917-4</name>
</gene>
<keyword evidence="1" id="KW-1133">Transmembrane helix</keyword>
<feature type="transmembrane region" description="Helical" evidence="1">
    <location>
        <begin position="84"/>
        <end position="103"/>
    </location>
</feature>
<comment type="caution">
    <text evidence="2">The sequence shown here is derived from an EMBL/GenBank/DDBJ whole genome shotgun (WGS) entry which is preliminary data.</text>
</comment>
<accession>A0A1D1VXP8</accession>
<keyword evidence="1" id="KW-0472">Membrane</keyword>
<keyword evidence="1" id="KW-0812">Transmembrane</keyword>
<keyword evidence="3" id="KW-1185">Reference proteome</keyword>
<evidence type="ECO:0000313" key="2">
    <source>
        <dbReference type="EMBL" id="GAV05851.1"/>
    </source>
</evidence>
<organism evidence="2 3">
    <name type="scientific">Ramazzottius varieornatus</name>
    <name type="common">Water bear</name>
    <name type="synonym">Tardigrade</name>
    <dbReference type="NCBI Taxonomy" id="947166"/>
    <lineage>
        <taxon>Eukaryota</taxon>
        <taxon>Metazoa</taxon>
        <taxon>Ecdysozoa</taxon>
        <taxon>Tardigrada</taxon>
        <taxon>Eutardigrada</taxon>
        <taxon>Parachela</taxon>
        <taxon>Hypsibioidea</taxon>
        <taxon>Ramazzottiidae</taxon>
        <taxon>Ramazzottius</taxon>
    </lineage>
</organism>
<proteinExistence type="predicted"/>
<evidence type="ECO:0000313" key="3">
    <source>
        <dbReference type="Proteomes" id="UP000186922"/>
    </source>
</evidence>